<reference evidence="1 2" key="1">
    <citation type="journal article" date="2024" name="G3 (Bethesda)">
        <title>Genome assembly of Hibiscus sabdariffa L. provides insights into metabolisms of medicinal natural products.</title>
        <authorList>
            <person name="Kim T."/>
        </authorList>
    </citation>
    <scope>NUCLEOTIDE SEQUENCE [LARGE SCALE GENOMIC DNA]</scope>
    <source>
        <strain evidence="1">TK-2024</strain>
        <tissue evidence="1">Old leaves</tissue>
    </source>
</reference>
<protein>
    <submittedName>
        <fullName evidence="1">Uncharacterized protein</fullName>
    </submittedName>
</protein>
<dbReference type="EMBL" id="JBBPBN010000056">
    <property type="protein sequence ID" value="KAK8989623.1"/>
    <property type="molecule type" value="Genomic_DNA"/>
</dbReference>
<proteinExistence type="predicted"/>
<comment type="caution">
    <text evidence="1">The sequence shown here is derived from an EMBL/GenBank/DDBJ whole genome shotgun (WGS) entry which is preliminary data.</text>
</comment>
<keyword evidence="2" id="KW-1185">Reference proteome</keyword>
<gene>
    <name evidence="1" type="ORF">V6N11_064041</name>
</gene>
<evidence type="ECO:0000313" key="2">
    <source>
        <dbReference type="Proteomes" id="UP001396334"/>
    </source>
</evidence>
<dbReference type="Proteomes" id="UP001396334">
    <property type="component" value="Unassembled WGS sequence"/>
</dbReference>
<sequence length="104" mass="11287">MGHLTWMVRMSQPELELHEKKKQQGEAASVLSGERAVVAGSSAGKIEGMAAGGELAACVSVGDNKDELEDKPEGKLGTGETVVGHSVVQEWRRMAWKEMEHQKE</sequence>
<name>A0ABR2PMG4_9ROSI</name>
<organism evidence="1 2">
    <name type="scientific">Hibiscus sabdariffa</name>
    <name type="common">roselle</name>
    <dbReference type="NCBI Taxonomy" id="183260"/>
    <lineage>
        <taxon>Eukaryota</taxon>
        <taxon>Viridiplantae</taxon>
        <taxon>Streptophyta</taxon>
        <taxon>Embryophyta</taxon>
        <taxon>Tracheophyta</taxon>
        <taxon>Spermatophyta</taxon>
        <taxon>Magnoliopsida</taxon>
        <taxon>eudicotyledons</taxon>
        <taxon>Gunneridae</taxon>
        <taxon>Pentapetalae</taxon>
        <taxon>rosids</taxon>
        <taxon>malvids</taxon>
        <taxon>Malvales</taxon>
        <taxon>Malvaceae</taxon>
        <taxon>Malvoideae</taxon>
        <taxon>Hibiscus</taxon>
    </lineage>
</organism>
<evidence type="ECO:0000313" key="1">
    <source>
        <dbReference type="EMBL" id="KAK8989623.1"/>
    </source>
</evidence>
<accession>A0ABR2PMG4</accession>